<organism evidence="8 9">
    <name type="scientific">Helianthus annuus</name>
    <name type="common">Common sunflower</name>
    <dbReference type="NCBI Taxonomy" id="4232"/>
    <lineage>
        <taxon>Eukaryota</taxon>
        <taxon>Viridiplantae</taxon>
        <taxon>Streptophyta</taxon>
        <taxon>Embryophyta</taxon>
        <taxon>Tracheophyta</taxon>
        <taxon>Spermatophyta</taxon>
        <taxon>Magnoliopsida</taxon>
        <taxon>eudicotyledons</taxon>
        <taxon>Gunneridae</taxon>
        <taxon>Pentapetalae</taxon>
        <taxon>asterids</taxon>
        <taxon>campanulids</taxon>
        <taxon>Asterales</taxon>
        <taxon>Asteraceae</taxon>
        <taxon>Asteroideae</taxon>
        <taxon>Heliantheae alliance</taxon>
        <taxon>Heliantheae</taxon>
        <taxon>Helianthus</taxon>
    </lineage>
</organism>
<evidence type="ECO:0000256" key="3">
    <source>
        <dbReference type="SAM" id="Coils"/>
    </source>
</evidence>
<feature type="domain" description="XS" evidence="4">
    <location>
        <begin position="103"/>
        <end position="215"/>
    </location>
</feature>
<dbReference type="AlphaFoldDB" id="A0A251UJ93"/>
<reference evidence="8" key="2">
    <citation type="submission" date="2017-02" db="EMBL/GenBank/DDBJ databases">
        <title>Sunflower complete genome.</title>
        <authorList>
            <person name="Langlade N."/>
            <person name="Munos S."/>
        </authorList>
    </citation>
    <scope>NUCLEOTIDE SEQUENCE [LARGE SCALE GENOMIC DNA]</scope>
    <source>
        <tissue evidence="8">Leaves</tissue>
    </source>
</reference>
<evidence type="ECO:0000313" key="7">
    <source>
        <dbReference type="EMBL" id="KAF5802528.1"/>
    </source>
</evidence>
<reference evidence="7 9" key="1">
    <citation type="journal article" date="2017" name="Nature">
        <title>The sunflower genome provides insights into oil metabolism, flowering and Asterid evolution.</title>
        <authorList>
            <person name="Badouin H."/>
            <person name="Gouzy J."/>
            <person name="Grassa C.J."/>
            <person name="Murat F."/>
            <person name="Staton S.E."/>
            <person name="Cottret L."/>
            <person name="Lelandais-Briere C."/>
            <person name="Owens G.L."/>
            <person name="Carrere S."/>
            <person name="Mayjonade B."/>
            <person name="Legrand L."/>
            <person name="Gill N."/>
            <person name="Kane N.C."/>
            <person name="Bowers J.E."/>
            <person name="Hubner S."/>
            <person name="Bellec A."/>
            <person name="Berard A."/>
            <person name="Berges H."/>
            <person name="Blanchet N."/>
            <person name="Boniface M.C."/>
            <person name="Brunel D."/>
            <person name="Catrice O."/>
            <person name="Chaidir N."/>
            <person name="Claudel C."/>
            <person name="Donnadieu C."/>
            <person name="Faraut T."/>
            <person name="Fievet G."/>
            <person name="Helmstetter N."/>
            <person name="King M."/>
            <person name="Knapp S.J."/>
            <person name="Lai Z."/>
            <person name="Le Paslier M.C."/>
            <person name="Lippi Y."/>
            <person name="Lorenzon L."/>
            <person name="Mandel J.R."/>
            <person name="Marage G."/>
            <person name="Marchand G."/>
            <person name="Marquand E."/>
            <person name="Bret-Mestries E."/>
            <person name="Morien E."/>
            <person name="Nambeesan S."/>
            <person name="Nguyen T."/>
            <person name="Pegot-Espagnet P."/>
            <person name="Pouilly N."/>
            <person name="Raftis F."/>
            <person name="Sallet E."/>
            <person name="Schiex T."/>
            <person name="Thomas J."/>
            <person name="Vandecasteele C."/>
            <person name="Vares D."/>
            <person name="Vear F."/>
            <person name="Vautrin S."/>
            <person name="Crespi M."/>
            <person name="Mangin B."/>
            <person name="Burke J.M."/>
            <person name="Salse J."/>
            <person name="Munos S."/>
            <person name="Vincourt P."/>
            <person name="Rieseberg L.H."/>
            <person name="Langlade N.B."/>
        </authorList>
    </citation>
    <scope>NUCLEOTIDE SEQUENCE [LARGE SCALE GENOMIC DNA]</scope>
    <source>
        <strain evidence="9">cv. SF193</strain>
        <tissue evidence="7">Leaves</tissue>
    </source>
</reference>
<proteinExistence type="predicted"/>
<feature type="domain" description="Zinc finger-XS" evidence="6">
    <location>
        <begin position="42"/>
        <end position="81"/>
    </location>
</feature>
<dbReference type="EMBL" id="CM007895">
    <property type="protein sequence ID" value="OTG23103.1"/>
    <property type="molecule type" value="Genomic_DNA"/>
</dbReference>
<evidence type="ECO:0000256" key="1">
    <source>
        <dbReference type="ARBA" id="ARBA00023054"/>
    </source>
</evidence>
<dbReference type="Gramene" id="mRNA:HanXRQr2_Chr06g0260511">
    <property type="protein sequence ID" value="mRNA:HanXRQr2_Chr06g0260511"/>
    <property type="gene ID" value="HanXRQr2_Chr06g0260511"/>
</dbReference>
<sequence length="607" mass="71056">MSQKRKEPNTLDPEFAEHKHKYYNELRDTRFKDKFSNKLVKCPICPDSRDYDYKDLTRHANRIVKESKSATFKEKAQHTGLIEYLELKGVESPKITPKQKVKDETFVWPWMAVVANVPVEFKDGRYVGDSGKKQKDEWIKEGYNPVKVHPLWNWRGHSGLAIVEFGKNWDAFSHVMKFVKAFEVNKHGRKDWFDKGTRKDDKLFAWVATDEDYNSDGLVSKHLRKHGDLKTVSDIQKEDEVKSSKLIMGLQTMIEEKSKMSEEIETEISKTDQHMAAVMIQKEAMTENFNRDMKMMQEKAYDQLKRITYEHEQTKVWLEAREKELRDREAINETEKRKRDYAKRMNELAILEQKKADQRMLDLAEEHKKAKEKAHQKIIELQKKLDEKQRLELQIEQMKGALEVMKHMSYEDIGAKKKMESIQENLKEKEEELESLEELNQALIIKERSSNDELVEARKELIAGLTEKIGRAQIAVKRIGDLDEKPFFAAAKTNCSNKHKAAMNGMKLASLWEDHLRDPSWHPFKVLTVGGISKEIIDEEDEKIATLKSEFGGDVLNAVVTALNELNEYNPSGRYPVAELWNYKERRRATLKEGVEVLLRKWKSLKR</sequence>
<dbReference type="InterPro" id="IPR005380">
    <property type="entry name" value="XS_domain"/>
</dbReference>
<dbReference type="Pfam" id="PF03469">
    <property type="entry name" value="XH"/>
    <property type="match status" value="1"/>
</dbReference>
<accession>A0A251UJ93</accession>
<evidence type="ECO:0000259" key="5">
    <source>
        <dbReference type="Pfam" id="PF03469"/>
    </source>
</evidence>
<evidence type="ECO:0000259" key="4">
    <source>
        <dbReference type="Pfam" id="PF03468"/>
    </source>
</evidence>
<dbReference type="OMA" id="RITYEHE"/>
<gene>
    <name evidence="8" type="ORF">HannXRQ_Chr06g0178711</name>
    <name evidence="7" type="ORF">HanXRQr2_Chr06g0260511</name>
</gene>
<dbReference type="STRING" id="4232.A0A251UJ93"/>
<keyword evidence="9" id="KW-1185">Reference proteome</keyword>
<protein>
    <submittedName>
        <fullName evidence="7">XS domain-containing protein</fullName>
    </submittedName>
</protein>
<dbReference type="PANTHER" id="PTHR21596:SF23">
    <property type="entry name" value="FACTOR OF DNA METHYLATION 4"/>
    <property type="match status" value="1"/>
</dbReference>
<dbReference type="InterPro" id="IPR005381">
    <property type="entry name" value="Znf-XS_domain"/>
</dbReference>
<dbReference type="InterPro" id="IPR005379">
    <property type="entry name" value="FDM1-5/IDN2_XH"/>
</dbReference>
<dbReference type="PANTHER" id="PTHR21596">
    <property type="entry name" value="RIBONUCLEASE P SUBUNIT P38"/>
    <property type="match status" value="1"/>
</dbReference>
<evidence type="ECO:0000256" key="2">
    <source>
        <dbReference type="ARBA" id="ARBA00023158"/>
    </source>
</evidence>
<dbReference type="InterPro" id="IPR038588">
    <property type="entry name" value="XS_domain_sf"/>
</dbReference>
<evidence type="ECO:0000259" key="6">
    <source>
        <dbReference type="Pfam" id="PF03470"/>
    </source>
</evidence>
<dbReference type="OrthoDB" id="1892195at2759"/>
<dbReference type="EMBL" id="MNCJ02000321">
    <property type="protein sequence ID" value="KAF5802528.1"/>
    <property type="molecule type" value="Genomic_DNA"/>
</dbReference>
<dbReference type="Pfam" id="PF03470">
    <property type="entry name" value="zf-XS"/>
    <property type="match status" value="1"/>
</dbReference>
<dbReference type="GO" id="GO:0080188">
    <property type="term" value="P:gene silencing by siRNA-directed DNA methylation"/>
    <property type="evidence" value="ECO:0007669"/>
    <property type="project" value="InterPro"/>
</dbReference>
<dbReference type="Gene3D" id="3.30.70.2890">
    <property type="entry name" value="XS domain"/>
    <property type="match status" value="1"/>
</dbReference>
<keyword evidence="1 3" id="KW-0175">Coiled coil</keyword>
<dbReference type="InParanoid" id="A0A251UJ93"/>
<dbReference type="Pfam" id="PF03468">
    <property type="entry name" value="XS"/>
    <property type="match status" value="1"/>
</dbReference>
<evidence type="ECO:0000313" key="9">
    <source>
        <dbReference type="Proteomes" id="UP000215914"/>
    </source>
</evidence>
<feature type="domain" description="Factor of DNA methylation 1-5/IDN2" evidence="5">
    <location>
        <begin position="477"/>
        <end position="607"/>
    </location>
</feature>
<keyword evidence="2" id="KW-0943">RNA-mediated gene silencing</keyword>
<dbReference type="Proteomes" id="UP000215914">
    <property type="component" value="Chromosome 6"/>
</dbReference>
<name>A0A251UJ93_HELAN</name>
<dbReference type="InterPro" id="IPR045177">
    <property type="entry name" value="FDM1-5/IDN2"/>
</dbReference>
<evidence type="ECO:0000313" key="8">
    <source>
        <dbReference type="EMBL" id="OTG23103.1"/>
    </source>
</evidence>
<feature type="coiled-coil region" evidence="3">
    <location>
        <begin position="331"/>
        <end position="446"/>
    </location>
</feature>
<reference evidence="7" key="3">
    <citation type="submission" date="2020-06" db="EMBL/GenBank/DDBJ databases">
        <title>Helianthus annuus Genome sequencing and assembly Release 2.</title>
        <authorList>
            <person name="Gouzy J."/>
            <person name="Langlade N."/>
            <person name="Munos S."/>
        </authorList>
    </citation>
    <scope>NUCLEOTIDE SEQUENCE</scope>
    <source>
        <tissue evidence="7">Leaves</tissue>
    </source>
</reference>